<feature type="non-terminal residue" evidence="1">
    <location>
        <position position="1"/>
    </location>
</feature>
<protein>
    <submittedName>
        <fullName evidence="1">NmrA family transcriptional regulator</fullName>
    </submittedName>
</protein>
<name>A0ABS3S6H9_9ACTN</name>
<comment type="caution">
    <text evidence="1">The sequence shown here is derived from an EMBL/GenBank/DDBJ whole genome shotgun (WGS) entry which is preliminary data.</text>
</comment>
<keyword evidence="2" id="KW-1185">Reference proteome</keyword>
<organism evidence="1 2">
    <name type="scientific">Actinomadura violacea</name>
    <dbReference type="NCBI Taxonomy" id="2819934"/>
    <lineage>
        <taxon>Bacteria</taxon>
        <taxon>Bacillati</taxon>
        <taxon>Actinomycetota</taxon>
        <taxon>Actinomycetes</taxon>
        <taxon>Streptosporangiales</taxon>
        <taxon>Thermomonosporaceae</taxon>
        <taxon>Actinomadura</taxon>
    </lineage>
</organism>
<evidence type="ECO:0000313" key="2">
    <source>
        <dbReference type="Proteomes" id="UP000680206"/>
    </source>
</evidence>
<evidence type="ECO:0000313" key="1">
    <source>
        <dbReference type="EMBL" id="MBO2464609.1"/>
    </source>
</evidence>
<dbReference type="InterPro" id="IPR051604">
    <property type="entry name" value="Ergot_Alk_Oxidoreductase"/>
</dbReference>
<accession>A0ABS3S6H9</accession>
<dbReference type="EMBL" id="JAGEPF010000037">
    <property type="protein sequence ID" value="MBO2464609.1"/>
    <property type="molecule type" value="Genomic_DNA"/>
</dbReference>
<reference evidence="1 2" key="1">
    <citation type="submission" date="2021-03" db="EMBL/GenBank/DDBJ databases">
        <title>Actinomadura violae sp. nov., isolated from lichen in Thailand.</title>
        <authorList>
            <person name="Kanchanasin P."/>
            <person name="Saeng-In P."/>
            <person name="Phongsopitanun W."/>
            <person name="Yuki M."/>
            <person name="Kudo T."/>
            <person name="Ohkuma M."/>
            <person name="Tanasupawat S."/>
        </authorList>
    </citation>
    <scope>NUCLEOTIDE SEQUENCE [LARGE SCALE GENOMIC DNA]</scope>
    <source>
        <strain evidence="1 2">LCR2-06</strain>
    </source>
</reference>
<gene>
    <name evidence="1" type="ORF">J4709_44275</name>
</gene>
<dbReference type="Gene3D" id="3.90.25.10">
    <property type="entry name" value="UDP-galactose 4-epimerase, domain 1"/>
    <property type="match status" value="1"/>
</dbReference>
<proteinExistence type="predicted"/>
<dbReference type="PANTHER" id="PTHR43162:SF1">
    <property type="entry name" value="PRESTALK A DIFFERENTIATION PROTEIN A"/>
    <property type="match status" value="1"/>
</dbReference>
<sequence length="94" mass="9986">GPRALTFADAVAEIGRAAGREITYIQVGAEDYAAALREHGLPGEVVGLLTYLFTTVLDGRNAEPADGVHRALGREARDFALYARETAATGIWNA</sequence>
<dbReference type="Proteomes" id="UP000680206">
    <property type="component" value="Unassembled WGS sequence"/>
</dbReference>
<dbReference type="PANTHER" id="PTHR43162">
    <property type="match status" value="1"/>
</dbReference>